<keyword evidence="4 6" id="KW-1133">Transmembrane helix</keyword>
<feature type="transmembrane region" description="Helical" evidence="6">
    <location>
        <begin position="754"/>
        <end position="778"/>
    </location>
</feature>
<dbReference type="SUPFAM" id="SSF82866">
    <property type="entry name" value="Multidrug efflux transporter AcrB transmembrane domain"/>
    <property type="match status" value="2"/>
</dbReference>
<feature type="transmembrane region" description="Helical" evidence="6">
    <location>
        <begin position="625"/>
        <end position="644"/>
    </location>
</feature>
<gene>
    <name evidence="8" type="ORF">MNBD_BACTEROID07-1046</name>
</gene>
<keyword evidence="2" id="KW-1003">Cell membrane</keyword>
<evidence type="ECO:0000256" key="4">
    <source>
        <dbReference type="ARBA" id="ARBA00022989"/>
    </source>
</evidence>
<proteinExistence type="predicted"/>
<feature type="domain" description="SSD" evidence="7">
    <location>
        <begin position="619"/>
        <end position="777"/>
    </location>
</feature>
<feature type="transmembrane region" description="Helical" evidence="6">
    <location>
        <begin position="679"/>
        <end position="698"/>
    </location>
</feature>
<feature type="transmembrane region" description="Helical" evidence="6">
    <location>
        <begin position="358"/>
        <end position="382"/>
    </location>
</feature>
<feature type="transmembrane region" description="Helical" evidence="6">
    <location>
        <begin position="282"/>
        <end position="303"/>
    </location>
</feature>
<keyword evidence="3 6" id="KW-0812">Transmembrane</keyword>
<dbReference type="AlphaFoldDB" id="A0A3B0U5N7"/>
<feature type="transmembrane region" description="Helical" evidence="6">
    <location>
        <begin position="651"/>
        <end position="673"/>
    </location>
</feature>
<feature type="transmembrane region" description="Helical" evidence="6">
    <location>
        <begin position="230"/>
        <end position="249"/>
    </location>
</feature>
<dbReference type="PANTHER" id="PTHR33406">
    <property type="entry name" value="MEMBRANE PROTEIN MJ1562-RELATED"/>
    <property type="match status" value="1"/>
</dbReference>
<dbReference type="InterPro" id="IPR004869">
    <property type="entry name" value="MMPL_dom"/>
</dbReference>
<accession>A0A3B0U5N7</accession>
<dbReference type="EMBL" id="UOET01000023">
    <property type="protein sequence ID" value="VAW26351.1"/>
    <property type="molecule type" value="Genomic_DNA"/>
</dbReference>
<sequence length="817" mass="92761">MDFLTNSNSMWQFLVRFTLRNRLAILIVIGLLTVFMGYEGSKVQLSYHLAKMLPSTDPTSIEYSNFKKEFGQSGDGSVSFIAVKDPRLFTLQHFDDWYDLTRNLMKIKGVKQVISSARVFTLVRDDSLHKFDFKNLVPHRPTTQKEVDSIKKVLYSLPLYQGRLFNRKTHAHLIMITVDKNILNSKARIPMMKKMTEVANKYGQKYHLIVHKSGLPYIRTIQSALILHESFLFVFLSAFVTFILLFVLFRSVRAVFFAMVVVIIAVIWTLGTVTLLGYKFTILTGVLPPLLIVIGVENSIFLLNKYLDEIRLHGNKTRALSRMIVRIGKANLLTNATTAAGFGAFIVTSNTFLVEFGIVATLNILAIYVLSMLILPILFSYFPVPKPRHLKHLNNDKGFTTKILDKVGILISNYRTIIYSVTVLLVLMGSYGITKLQTTGTIVDDISKKNQLQKDLFFMEKNFKGVMPLEITVNTEKNGGLLRLYNLKKIEQLQDTLALYPQFARPVSIVGLVKSAKQAFYRGNPKMYSLPNSQEKNFILSYIPNFKQKSHNRKRNLLSAFVDSNLRITRISVQMANIGTNEIDSILRTIRPKINKIFPPSKYKVHLTGTSVVFLKSTNYLIKNLAYSLLLAIAVITLLMSFIFSSVKMIVVSLIPNTIPLILTAGMMGYFGISIKPSTIIIFSIALGISVDNTIHYLSRYRLHLKTNHWDVKKSVMDALKEAGYSMIFSATVLFFGFYIFTFSSFGGTEALGYLVSFTLLIALLTNLIVLPSLLLTLDKWLLTKSFKEADREVFVEEQHDELDSVVLEELENKKKQ</sequence>
<comment type="subcellular location">
    <subcellularLocation>
        <location evidence="1">Cell membrane</location>
        <topology evidence="1">Multi-pass membrane protein</topology>
    </subcellularLocation>
</comment>
<reference evidence="8" key="1">
    <citation type="submission" date="2018-06" db="EMBL/GenBank/DDBJ databases">
        <authorList>
            <person name="Zhirakovskaya E."/>
        </authorList>
    </citation>
    <scope>NUCLEOTIDE SEQUENCE</scope>
</reference>
<organism evidence="8">
    <name type="scientific">hydrothermal vent metagenome</name>
    <dbReference type="NCBI Taxonomy" id="652676"/>
    <lineage>
        <taxon>unclassified sequences</taxon>
        <taxon>metagenomes</taxon>
        <taxon>ecological metagenomes</taxon>
    </lineage>
</organism>
<evidence type="ECO:0000256" key="2">
    <source>
        <dbReference type="ARBA" id="ARBA00022475"/>
    </source>
</evidence>
<feature type="transmembrane region" description="Helical" evidence="6">
    <location>
        <begin position="256"/>
        <end position="276"/>
    </location>
</feature>
<dbReference type="InterPro" id="IPR050545">
    <property type="entry name" value="Mycobact_MmpL"/>
</dbReference>
<dbReference type="GO" id="GO:0005886">
    <property type="term" value="C:plasma membrane"/>
    <property type="evidence" value="ECO:0007669"/>
    <property type="project" value="UniProtKB-SubCell"/>
</dbReference>
<dbReference type="Pfam" id="PF03176">
    <property type="entry name" value="MMPL"/>
    <property type="match status" value="2"/>
</dbReference>
<feature type="transmembrane region" description="Helical" evidence="6">
    <location>
        <begin position="324"/>
        <end position="346"/>
    </location>
</feature>
<evidence type="ECO:0000256" key="3">
    <source>
        <dbReference type="ARBA" id="ARBA00022692"/>
    </source>
</evidence>
<dbReference type="PANTHER" id="PTHR33406:SF12">
    <property type="entry name" value="BLR2997 PROTEIN"/>
    <property type="match status" value="1"/>
</dbReference>
<feature type="transmembrane region" description="Helical" evidence="6">
    <location>
        <begin position="723"/>
        <end position="742"/>
    </location>
</feature>
<dbReference type="Gene3D" id="1.20.1640.10">
    <property type="entry name" value="Multidrug efflux transporter AcrB transmembrane domain"/>
    <property type="match status" value="2"/>
</dbReference>
<evidence type="ECO:0000259" key="7">
    <source>
        <dbReference type="PROSITE" id="PS50156"/>
    </source>
</evidence>
<protein>
    <submittedName>
        <fullName evidence="8">Exporter protein, RND family</fullName>
    </submittedName>
</protein>
<feature type="transmembrane region" description="Helical" evidence="6">
    <location>
        <begin position="416"/>
        <end position="433"/>
    </location>
</feature>
<feature type="transmembrane region" description="Helical" evidence="6">
    <location>
        <begin position="21"/>
        <end position="38"/>
    </location>
</feature>
<dbReference type="InterPro" id="IPR000731">
    <property type="entry name" value="SSD"/>
</dbReference>
<feature type="domain" description="SSD" evidence="7">
    <location>
        <begin position="223"/>
        <end position="381"/>
    </location>
</feature>
<evidence type="ECO:0000256" key="6">
    <source>
        <dbReference type="SAM" id="Phobius"/>
    </source>
</evidence>
<evidence type="ECO:0000313" key="8">
    <source>
        <dbReference type="EMBL" id="VAW26351.1"/>
    </source>
</evidence>
<evidence type="ECO:0000256" key="1">
    <source>
        <dbReference type="ARBA" id="ARBA00004651"/>
    </source>
</evidence>
<evidence type="ECO:0000256" key="5">
    <source>
        <dbReference type="ARBA" id="ARBA00023136"/>
    </source>
</evidence>
<keyword evidence="5 6" id="KW-0472">Membrane</keyword>
<name>A0A3B0U5N7_9ZZZZ</name>
<dbReference type="PROSITE" id="PS50156">
    <property type="entry name" value="SSD"/>
    <property type="match status" value="2"/>
</dbReference>